<dbReference type="InterPro" id="IPR001329">
    <property type="entry name" value="Venom_Hyaluronidase"/>
</dbReference>
<gene>
    <name evidence="5" type="ORF">CHILSU_LOCUS6564</name>
</gene>
<dbReference type="InterPro" id="IPR017853">
    <property type="entry name" value="GH"/>
</dbReference>
<evidence type="ECO:0000313" key="6">
    <source>
        <dbReference type="Proteomes" id="UP001153292"/>
    </source>
</evidence>
<organism evidence="5 6">
    <name type="scientific">Chilo suppressalis</name>
    <name type="common">Asiatic rice borer moth</name>
    <dbReference type="NCBI Taxonomy" id="168631"/>
    <lineage>
        <taxon>Eukaryota</taxon>
        <taxon>Metazoa</taxon>
        <taxon>Ecdysozoa</taxon>
        <taxon>Arthropoda</taxon>
        <taxon>Hexapoda</taxon>
        <taxon>Insecta</taxon>
        <taxon>Pterygota</taxon>
        <taxon>Neoptera</taxon>
        <taxon>Endopterygota</taxon>
        <taxon>Lepidoptera</taxon>
        <taxon>Glossata</taxon>
        <taxon>Ditrysia</taxon>
        <taxon>Pyraloidea</taxon>
        <taxon>Crambidae</taxon>
        <taxon>Crambinae</taxon>
        <taxon>Chilo</taxon>
    </lineage>
</organism>
<accession>A0ABN8BAN6</accession>
<comment type="similarity">
    <text evidence="1 4">Belongs to the glycosyl hydrolase 56 family.</text>
</comment>
<dbReference type="Gene3D" id="3.20.20.70">
    <property type="entry name" value="Aldolase class I"/>
    <property type="match status" value="1"/>
</dbReference>
<dbReference type="EMBL" id="OU963916">
    <property type="protein sequence ID" value="CAH0403295.1"/>
    <property type="molecule type" value="Genomic_DNA"/>
</dbReference>
<comment type="catalytic activity">
    <reaction evidence="4">
        <text>Random hydrolysis of (1-&gt;4)-linkages between N-acetyl-beta-D-glucosamine and D-glucuronate residues in hyaluronate.</text>
        <dbReference type="EC" id="3.2.1.35"/>
    </reaction>
</comment>
<sequence length="1062" mass="120462">MFGNTAQRALARDNTHYRTNDIKYPRYTTLRNHLTELRGSSNVPFEQVSGMILFVLVYLGYYVVEIPDETRQEAKPFQVYWNVPTMQCKSKKIPFENLYERYGIIQNTGDSFRGDEIAILYDPGVFPALLKNETSGKFKFRNGGVPQEGDLEKHWSAFRKVLEQSIPDPEFSGIGIIDFESWRPIFRQNFGVLAPYKDFSYQIERKLHWFWPEKAIQAKARQRFEEAARSFMLSTLVIAREMRPRAAWGYYAFPYCFNTPSTASGSCSSTVKEENDKLGWLWRESTALYPSTYLSRGVSAVTAASLVQARVLEASRLKRQAPIMPYFWYRYREGGFLTKDVLDAVIKTFYNSNASGFIIWGSSNDVNTAEKCKNLLNYTEEVLGPAIAKYTKLREVISTNKVRPLTEPPNTDVTSSEKYQTANNNKTNGLDYSTHNIHHSWFAMENNTQQIINNEQNFNKTNNITNGNGNLMHIKRNTLIELLFNILLQKDSMKDDESEEEIENDGVTDEIIENLILNHSSPSLSTTESSVLSANDTSGITLSITSVTTINPLNTTTDIVDKTYPLTETQNTTSSVGNQVNTTTSIKNYTNENSFSDISSSTNQFTNRKYQVPDTDKSVNYEYNTFETMSEKISTSIINSTEESVTVKVNEVVKPVHYEDTTFSTVSEKNSTTVINITEESVTDKVKEVVKPVNYEDNTFDTVSEKISTSAINTTEKSVTDEVKEVFSETNLTNEDKYDENSFTNITTIPPTTLENQVSATIKSDQNNISEIVNENKETIIINNTEKSGTDTVTEFVSETNLTNQDKYAINKNISNTIENTVKPEYFLDISNITNLMTIFTTNETNTAMNSYPPSQSDSSTTSNLLYILSTTYKPVTSIETSDIITQTKVEKKGYHWDYNNYFTSSKYDLIITTDNDKITTEDTSVESTSTVNLKDDNITNNDFTTENSSSSPKVDFVTEPVFRVDEKSDSNRDIDYEGEDLINNEQSSLIEYIETKNSNNIIMPKNAKKSFHEDVNFSDGTTEQINDSFNESGNFLEENDENELNSFSGETTTDSVRLLAF</sequence>
<dbReference type="InterPro" id="IPR013785">
    <property type="entry name" value="Aldolase_TIM"/>
</dbReference>
<proteinExistence type="inferred from homology"/>
<reference evidence="5" key="1">
    <citation type="submission" date="2021-12" db="EMBL/GenBank/DDBJ databases">
        <authorList>
            <person name="King R."/>
        </authorList>
    </citation>
    <scope>NUCLEOTIDE SEQUENCE</scope>
</reference>
<dbReference type="PANTHER" id="PTHR11769">
    <property type="entry name" value="HYALURONIDASE"/>
    <property type="match status" value="1"/>
</dbReference>
<evidence type="ECO:0000256" key="4">
    <source>
        <dbReference type="RuleBase" id="RU610713"/>
    </source>
</evidence>
<dbReference type="Proteomes" id="UP001153292">
    <property type="component" value="Chromosome 23"/>
</dbReference>
<name>A0ABN8BAN6_CHISP</name>
<dbReference type="Pfam" id="PF01630">
    <property type="entry name" value="Glyco_hydro_56"/>
    <property type="match status" value="1"/>
</dbReference>
<keyword evidence="4" id="KW-0326">Glycosidase</keyword>
<dbReference type="PANTHER" id="PTHR11769:SF35">
    <property type="entry name" value="HYALURONIDASE"/>
    <property type="match status" value="1"/>
</dbReference>
<keyword evidence="4" id="KW-0378">Hydrolase</keyword>
<evidence type="ECO:0000313" key="5">
    <source>
        <dbReference type="EMBL" id="CAH0403295.1"/>
    </source>
</evidence>
<evidence type="ECO:0000256" key="1">
    <source>
        <dbReference type="ARBA" id="ARBA00008871"/>
    </source>
</evidence>
<keyword evidence="2" id="KW-1015">Disulfide bond</keyword>
<evidence type="ECO:0000256" key="3">
    <source>
        <dbReference type="ARBA" id="ARBA00023180"/>
    </source>
</evidence>
<dbReference type="PRINTS" id="PR00847">
    <property type="entry name" value="HYALURONDASE"/>
</dbReference>
<dbReference type="PRINTS" id="PR00846">
    <property type="entry name" value="GLHYDRLASE56"/>
</dbReference>
<evidence type="ECO:0000256" key="2">
    <source>
        <dbReference type="ARBA" id="ARBA00023157"/>
    </source>
</evidence>
<dbReference type="EC" id="3.2.1.35" evidence="4"/>
<protein>
    <recommendedName>
        <fullName evidence="4">Hyaluronidase</fullName>
        <ecNumber evidence="4">3.2.1.35</ecNumber>
    </recommendedName>
</protein>
<dbReference type="SUPFAM" id="SSF51445">
    <property type="entry name" value="(Trans)glycosidases"/>
    <property type="match status" value="1"/>
</dbReference>
<keyword evidence="3" id="KW-0325">Glycoprotein</keyword>
<dbReference type="InterPro" id="IPR018155">
    <property type="entry name" value="Hyaluronidase"/>
</dbReference>
<keyword evidence="6" id="KW-1185">Reference proteome</keyword>